<dbReference type="SUPFAM" id="SSF50494">
    <property type="entry name" value="Trypsin-like serine proteases"/>
    <property type="match status" value="1"/>
</dbReference>
<comment type="caution">
    <text evidence="2">The sequence shown here is derived from an EMBL/GenBank/DDBJ whole genome shotgun (WGS) entry which is preliminary data.</text>
</comment>
<name>A0A2N4UQS3_9GAMM</name>
<dbReference type="EMBL" id="NPIB01000017">
    <property type="protein sequence ID" value="PLC57361.1"/>
    <property type="molecule type" value="Genomic_DNA"/>
</dbReference>
<dbReference type="AlphaFoldDB" id="A0A2N4UQS3"/>
<protein>
    <recommendedName>
        <fullName evidence="1">ABC-three component systems C-terminal domain-containing protein</fullName>
    </recommendedName>
</protein>
<dbReference type="Proteomes" id="UP000234420">
    <property type="component" value="Unassembled WGS sequence"/>
</dbReference>
<accession>A0A2N4UQS3</accession>
<organism evidence="2 3">
    <name type="scientific">Photobacterium carnosum</name>
    <dbReference type="NCBI Taxonomy" id="2023717"/>
    <lineage>
        <taxon>Bacteria</taxon>
        <taxon>Pseudomonadati</taxon>
        <taxon>Pseudomonadota</taxon>
        <taxon>Gammaproteobacteria</taxon>
        <taxon>Vibrionales</taxon>
        <taxon>Vibrionaceae</taxon>
        <taxon>Photobacterium</taxon>
    </lineage>
</organism>
<evidence type="ECO:0000259" key="1">
    <source>
        <dbReference type="Pfam" id="PF20280"/>
    </source>
</evidence>
<dbReference type="Pfam" id="PF20280">
    <property type="entry name" value="CTD4"/>
    <property type="match status" value="1"/>
</dbReference>
<evidence type="ECO:0000313" key="2">
    <source>
        <dbReference type="EMBL" id="PLC57361.1"/>
    </source>
</evidence>
<keyword evidence="3" id="KW-1185">Reference proteome</keyword>
<proteinExistence type="predicted"/>
<dbReference type="InterPro" id="IPR046916">
    <property type="entry name" value="ABC-3C_CTD4"/>
</dbReference>
<gene>
    <name evidence="2" type="ORF">CIK00_13805</name>
</gene>
<dbReference type="RefSeq" id="WP_101769423.1">
    <property type="nucleotide sequence ID" value="NZ_BPPU01000002.1"/>
</dbReference>
<feature type="domain" description="ABC-three component systems C-terminal" evidence="1">
    <location>
        <begin position="195"/>
        <end position="409"/>
    </location>
</feature>
<evidence type="ECO:0000313" key="3">
    <source>
        <dbReference type="Proteomes" id="UP000234420"/>
    </source>
</evidence>
<reference evidence="2 3" key="1">
    <citation type="journal article" date="2018" name="Syst. Appl. Microbiol.">
        <title>Photobacterium carnosum sp. nov., isolated from spoiled modified atmosphere packaged poultry meat.</title>
        <authorList>
            <person name="Hilgarth M."/>
            <person name="Fuertes S."/>
            <person name="Ehrmann M."/>
            <person name="Vogel R.F."/>
        </authorList>
    </citation>
    <scope>NUCLEOTIDE SEQUENCE [LARGE SCALE GENOMIC DNA]</scope>
    <source>
        <strain evidence="2 3">TMW 2.2021</strain>
    </source>
</reference>
<dbReference type="InterPro" id="IPR009003">
    <property type="entry name" value="Peptidase_S1_PA"/>
</dbReference>
<sequence>MTDALSKIKNVSYVVNDGSGVLLQAMTTDYSYVVTAKHVIQVDKNNSEQGILSISDISVFSPDDIKIRVLDTFIHPTLDLAILTIEYINSDIPLSTLKCQRNENLVIYGYPNYSGRHRNTQLSRRLWLETYNLNFLDINDNIMTMGVPDVVQLSDMEGFSGCGVFHINNGKPFLVGIDFAFDKPGEYVSRILSVSIENIFTILNLNNLPQINPPYFKNIFELKEDIFKYDNCFSIEDIKKATGVIKGNSDYLQGSCEITPFNILTHHNDILDFIGCSSSDKQNEKIWIAFLEFLYVNNLLERKEIWDCDLIEYLKSNFKLIYINSDKGYKHHLHNILSANVEHLKEKGKLLIIDFGQMPPKPDTLNLYRDKIPNNVANAIDEESITNALYIMKKSISIIHLPKLHEHCIVDKELQFEQLNRITDREKILKIIRDGYLEFLSMEDIVCG</sequence>